<dbReference type="Gene3D" id="3.30.70.330">
    <property type="match status" value="1"/>
</dbReference>
<dbReference type="FunFam" id="1.25.40.630:FF:000001">
    <property type="entry name" value="Cleavage stimulation factor subunit 2"/>
    <property type="match status" value="1"/>
</dbReference>
<dbReference type="InterPro" id="IPR035979">
    <property type="entry name" value="RBD_domain_sf"/>
</dbReference>
<evidence type="ECO:0000256" key="3">
    <source>
        <dbReference type="SAM" id="MobiDB-lite"/>
    </source>
</evidence>
<dbReference type="SUPFAM" id="SSF54928">
    <property type="entry name" value="RNA-binding domain, RBD"/>
    <property type="match status" value="1"/>
</dbReference>
<evidence type="ECO:0000259" key="5">
    <source>
        <dbReference type="PROSITE" id="PS50102"/>
    </source>
</evidence>
<dbReference type="InterPro" id="IPR000504">
    <property type="entry name" value="RRM_dom"/>
</dbReference>
<accession>U4UUP2</accession>
<keyword evidence="4" id="KW-0812">Transmembrane</keyword>
<sequence>MDNLEANIMDKSMRSVFVGNIPYEATEEKLKDIFGEVGQVLSFKLVFDRETGKPKGYGFCEYRDQETALSAMRNLNGYEIGGRSLRVDNACTEKSRMEMQNLLNQPPVENPYGEPVQAEKAPEAISKAVASLPPEQMFELMKQMKNTIQNNPTEARQMLLQNPQLAYALLQAQVVMKIIDPHTAASLLHPINQVPATLMPGDKNVPVQVPINREFQAAPAPVAPPRQEFQPVPAPILPPMTNHSAPVFTGQDVDLRTMDPRSAVDARLSRMADQDMRQLPPASLPNPLPPVGENFPRDSRDIRSTPSFPNDPRQGRVDPRQKPCLVASGEFTQQTPVEYCSYYRANDFSVYGAGELSIIHHPGSIVFKGHDAIKESTLPEVFSAALGFSTEHFSHWQGFYIENPFNIPEAIVTVAVDGVQDIGQNKGHHYPLLTNDDENRVFKALASRISERYPDEEPSLVRIDFANGLDDVHQYSIFDGIKSENPKHVSHKHLKLDVEEDRTFLKDIALLNAIIEKVENRAVKEDFVPDVYWFKISSLHSLSDLHGPNSTETQEAKKLLQDTIVRLTDAFVKQYNNHVLVSVITSDASHTRLRRNILATSETDSDKTKYNLASTYSKDYPVIFNIILWFSIVMLFAILAICHVTANMDPGRDSIIYRMTSTRIKKDN</sequence>
<evidence type="ECO:0000313" key="7">
    <source>
        <dbReference type="Proteomes" id="UP000030742"/>
    </source>
</evidence>
<dbReference type="GO" id="GO:0005847">
    <property type="term" value="C:mRNA cleavage and polyadenylation specificity factor complex"/>
    <property type="evidence" value="ECO:0007669"/>
    <property type="project" value="TreeGrafter"/>
</dbReference>
<feature type="transmembrane region" description="Helical" evidence="4">
    <location>
        <begin position="622"/>
        <end position="642"/>
    </location>
</feature>
<organism evidence="6 7">
    <name type="scientific">Dendroctonus ponderosae</name>
    <name type="common">Mountain pine beetle</name>
    <dbReference type="NCBI Taxonomy" id="77166"/>
    <lineage>
        <taxon>Eukaryota</taxon>
        <taxon>Metazoa</taxon>
        <taxon>Ecdysozoa</taxon>
        <taxon>Arthropoda</taxon>
        <taxon>Hexapoda</taxon>
        <taxon>Insecta</taxon>
        <taxon>Pterygota</taxon>
        <taxon>Neoptera</taxon>
        <taxon>Endopterygota</taxon>
        <taxon>Coleoptera</taxon>
        <taxon>Polyphaga</taxon>
        <taxon>Cucujiformia</taxon>
        <taxon>Curculionidae</taxon>
        <taxon>Scolytinae</taxon>
        <taxon>Dendroctonus</taxon>
    </lineage>
</organism>
<dbReference type="Pfam" id="PF14327">
    <property type="entry name" value="CSTF2_hinge"/>
    <property type="match status" value="1"/>
</dbReference>
<dbReference type="Gene3D" id="1.25.40.630">
    <property type="match status" value="1"/>
</dbReference>
<keyword evidence="1 2" id="KW-0694">RNA-binding</keyword>
<evidence type="ECO:0000256" key="4">
    <source>
        <dbReference type="SAM" id="Phobius"/>
    </source>
</evidence>
<dbReference type="PANTHER" id="PTHR45735">
    <property type="entry name" value="CLEAVAGE STIMULATION FACTOR SUBUNIT 2"/>
    <property type="match status" value="1"/>
</dbReference>
<dbReference type="OrthoDB" id="272703at2759"/>
<gene>
    <name evidence="6" type="ORF">D910_11197</name>
</gene>
<keyword evidence="4" id="KW-1133">Transmembrane helix</keyword>
<dbReference type="Pfam" id="PF25294">
    <property type="entry name" value="RENR_N"/>
    <property type="match status" value="1"/>
</dbReference>
<dbReference type="InterPro" id="IPR057318">
    <property type="entry name" value="RENR_N"/>
</dbReference>
<evidence type="ECO:0000313" key="6">
    <source>
        <dbReference type="EMBL" id="ERL93911.1"/>
    </source>
</evidence>
<dbReference type="AlphaFoldDB" id="U4UUP2"/>
<dbReference type="InterPro" id="IPR012677">
    <property type="entry name" value="Nucleotide-bd_a/b_plait_sf"/>
</dbReference>
<evidence type="ECO:0000256" key="2">
    <source>
        <dbReference type="PROSITE-ProRule" id="PRU00176"/>
    </source>
</evidence>
<dbReference type="STRING" id="77166.U4UUP2"/>
<dbReference type="InterPro" id="IPR025742">
    <property type="entry name" value="CSTF2_hinge"/>
</dbReference>
<dbReference type="Proteomes" id="UP000030742">
    <property type="component" value="Unassembled WGS sequence"/>
</dbReference>
<proteinExistence type="predicted"/>
<dbReference type="FunFam" id="3.30.70.330:FF:000061">
    <property type="entry name" value="cleavage stimulation factor subunit 2 isoform X1"/>
    <property type="match status" value="1"/>
</dbReference>
<reference evidence="6 7" key="1">
    <citation type="journal article" date="2013" name="Genome Biol.">
        <title>Draft genome of the mountain pine beetle, Dendroctonus ponderosae Hopkins, a major forest pest.</title>
        <authorList>
            <person name="Keeling C.I."/>
            <person name="Yuen M.M."/>
            <person name="Liao N.Y."/>
            <person name="Docking T.R."/>
            <person name="Chan S.K."/>
            <person name="Taylor G.A."/>
            <person name="Palmquist D.L."/>
            <person name="Jackman S.D."/>
            <person name="Nguyen A."/>
            <person name="Li M."/>
            <person name="Henderson H."/>
            <person name="Janes J.K."/>
            <person name="Zhao Y."/>
            <person name="Pandoh P."/>
            <person name="Moore R."/>
            <person name="Sperling F.A."/>
            <person name="Huber D.P."/>
            <person name="Birol I."/>
            <person name="Jones S.J."/>
            <person name="Bohlmann J."/>
        </authorList>
    </citation>
    <scope>NUCLEOTIDE SEQUENCE</scope>
</reference>
<dbReference type="PROSITE" id="PS50102">
    <property type="entry name" value="RRM"/>
    <property type="match status" value="1"/>
</dbReference>
<feature type="region of interest" description="Disordered" evidence="3">
    <location>
        <begin position="277"/>
        <end position="319"/>
    </location>
</feature>
<feature type="domain" description="RRM" evidence="5">
    <location>
        <begin position="14"/>
        <end position="92"/>
    </location>
</feature>
<dbReference type="InterPro" id="IPR056780">
    <property type="entry name" value="Renin_r_C"/>
</dbReference>
<dbReference type="CDD" id="cd12671">
    <property type="entry name" value="RRM_CSTF2_CSTF2T"/>
    <property type="match status" value="1"/>
</dbReference>
<dbReference type="Pfam" id="PF07850">
    <property type="entry name" value="Renin_r"/>
    <property type="match status" value="1"/>
</dbReference>
<dbReference type="GO" id="GO:0003729">
    <property type="term" value="F:mRNA binding"/>
    <property type="evidence" value="ECO:0007669"/>
    <property type="project" value="TreeGrafter"/>
</dbReference>
<dbReference type="PANTHER" id="PTHR45735:SF2">
    <property type="entry name" value="CLEAVAGE STIMULATION FACTOR SUBUNIT 2"/>
    <property type="match status" value="1"/>
</dbReference>
<protein>
    <recommendedName>
        <fullName evidence="5">RRM domain-containing protein</fullName>
    </recommendedName>
</protein>
<dbReference type="Pfam" id="PF00076">
    <property type="entry name" value="RRM_1"/>
    <property type="match status" value="1"/>
</dbReference>
<dbReference type="EMBL" id="KB632375">
    <property type="protein sequence ID" value="ERL93911.1"/>
    <property type="molecule type" value="Genomic_DNA"/>
</dbReference>
<dbReference type="SMART" id="SM00360">
    <property type="entry name" value="RRM"/>
    <property type="match status" value="1"/>
</dbReference>
<evidence type="ECO:0000256" key="1">
    <source>
        <dbReference type="ARBA" id="ARBA00022884"/>
    </source>
</evidence>
<keyword evidence="4" id="KW-0472">Membrane</keyword>
<name>U4UUP2_DENPD</name>